<protein>
    <submittedName>
        <fullName evidence="1">Uncharacterized protein</fullName>
    </submittedName>
</protein>
<dbReference type="AlphaFoldDB" id="A0A645EUQ0"/>
<organism evidence="1">
    <name type="scientific">bioreactor metagenome</name>
    <dbReference type="NCBI Taxonomy" id="1076179"/>
    <lineage>
        <taxon>unclassified sequences</taxon>
        <taxon>metagenomes</taxon>
        <taxon>ecological metagenomes</taxon>
    </lineage>
</organism>
<accession>A0A645EUQ0</accession>
<sequence length="146" mass="16570">MPLRMVGLVDLGNLADGAHFAANPLVENILQRFALPIGKDIALNLRNIFGAHLERVLRPHRQAFDLAIHPAQTRLGKDDACSNARRTVANDKFAWCDTNLYAAERFLQRKRAEQITRQVAVFAVDARDDLGLLDRHIAFFREHDFL</sequence>
<proteinExistence type="predicted"/>
<dbReference type="EMBL" id="VSSQ01050869">
    <property type="protein sequence ID" value="MPN04952.1"/>
    <property type="molecule type" value="Genomic_DNA"/>
</dbReference>
<name>A0A645EUQ0_9ZZZZ</name>
<comment type="caution">
    <text evidence="1">The sequence shown here is derived from an EMBL/GenBank/DDBJ whole genome shotgun (WGS) entry which is preliminary data.</text>
</comment>
<evidence type="ECO:0000313" key="1">
    <source>
        <dbReference type="EMBL" id="MPN04952.1"/>
    </source>
</evidence>
<reference evidence="1" key="1">
    <citation type="submission" date="2019-08" db="EMBL/GenBank/DDBJ databases">
        <authorList>
            <person name="Kucharzyk K."/>
            <person name="Murdoch R.W."/>
            <person name="Higgins S."/>
            <person name="Loffler F."/>
        </authorList>
    </citation>
    <scope>NUCLEOTIDE SEQUENCE</scope>
</reference>
<gene>
    <name evidence="1" type="ORF">SDC9_152201</name>
</gene>